<dbReference type="InterPro" id="IPR003369">
    <property type="entry name" value="TatA/B/E"/>
</dbReference>
<dbReference type="Pfam" id="PF02416">
    <property type="entry name" value="TatA_B_E"/>
    <property type="match status" value="1"/>
</dbReference>
<evidence type="ECO:0000256" key="6">
    <source>
        <dbReference type="ARBA" id="ARBA00022989"/>
    </source>
</evidence>
<comment type="subunit">
    <text evidence="9">The Tat system comprises two distinct complexes: a TatABC complex, containing multiple copies of TatA, TatB and TatC subunits, and a separate TatA complex, containing only TatA subunits. Substrates initially bind to the TatABC complex, which probably triggers association of the separate TatA complex to form the active translocon.</text>
</comment>
<dbReference type="GO" id="GO:0033281">
    <property type="term" value="C:TAT protein transport complex"/>
    <property type="evidence" value="ECO:0007669"/>
    <property type="project" value="UniProtKB-UniRule"/>
</dbReference>
<comment type="subcellular location">
    <subcellularLocation>
        <location evidence="1 9">Cell membrane</location>
        <topology evidence="1 9">Single-pass membrane protein</topology>
    </subcellularLocation>
</comment>
<dbReference type="GO" id="GO:0008320">
    <property type="term" value="F:protein transmembrane transporter activity"/>
    <property type="evidence" value="ECO:0007669"/>
    <property type="project" value="UniProtKB-UniRule"/>
</dbReference>
<dbReference type="InterPro" id="IPR006312">
    <property type="entry name" value="TatA/E"/>
</dbReference>
<evidence type="ECO:0000256" key="1">
    <source>
        <dbReference type="ARBA" id="ARBA00004162"/>
    </source>
</evidence>
<organism evidence="10 11">
    <name type="scientific">Streptomyces venezuelae</name>
    <dbReference type="NCBI Taxonomy" id="54571"/>
    <lineage>
        <taxon>Bacteria</taxon>
        <taxon>Bacillati</taxon>
        <taxon>Actinomycetota</taxon>
        <taxon>Actinomycetes</taxon>
        <taxon>Kitasatosporales</taxon>
        <taxon>Streptomycetaceae</taxon>
        <taxon>Streptomyces</taxon>
    </lineage>
</organism>
<dbReference type="NCBIfam" id="NF001854">
    <property type="entry name" value="PRK00575.1"/>
    <property type="match status" value="1"/>
</dbReference>
<evidence type="ECO:0000256" key="4">
    <source>
        <dbReference type="ARBA" id="ARBA00022692"/>
    </source>
</evidence>
<accession>A0A5P2D2N7</accession>
<dbReference type="GO" id="GO:0043953">
    <property type="term" value="P:protein transport by the Tat complex"/>
    <property type="evidence" value="ECO:0007669"/>
    <property type="project" value="UniProtKB-UniRule"/>
</dbReference>
<keyword evidence="8 9" id="KW-0472">Membrane</keyword>
<evidence type="ECO:0000256" key="8">
    <source>
        <dbReference type="ARBA" id="ARBA00023136"/>
    </source>
</evidence>
<dbReference type="Proteomes" id="UP000325211">
    <property type="component" value="Chromosome"/>
</dbReference>
<reference evidence="10 11" key="1">
    <citation type="submission" date="2018-05" db="EMBL/GenBank/DDBJ databases">
        <title>Streptomyces venezuelae.</title>
        <authorList>
            <person name="Kim W."/>
            <person name="Lee N."/>
            <person name="Cho B.-K."/>
        </authorList>
    </citation>
    <scope>NUCLEOTIDE SEQUENCE [LARGE SCALE GENOMIC DNA]</scope>
    <source>
        <strain evidence="10 11">ATCC 21782</strain>
    </source>
</reference>
<sequence>MLRNAMQPWHLIVLLVVCLLVFGSKKLPEMARGLGKSLRILKAETAALRTENPRPPASDDRPA</sequence>
<dbReference type="Gene3D" id="1.20.5.3310">
    <property type="match status" value="1"/>
</dbReference>
<keyword evidence="6 9" id="KW-1133">Transmembrane helix</keyword>
<dbReference type="OrthoDB" id="5245163at2"/>
<comment type="similarity">
    <text evidence="9">Belongs to the TatA/E family.</text>
</comment>
<dbReference type="RefSeq" id="WP_150209005.1">
    <property type="nucleotide sequence ID" value="NZ_CP029190.1"/>
</dbReference>
<name>A0A5P2D2N7_STRVZ</name>
<keyword evidence="5 9" id="KW-0653">Protein transport</keyword>
<keyword evidence="4 9" id="KW-0812">Transmembrane</keyword>
<protein>
    <recommendedName>
        <fullName evidence="9">Sec-independent protein translocase protein TatA</fullName>
    </recommendedName>
</protein>
<evidence type="ECO:0000313" key="10">
    <source>
        <dbReference type="EMBL" id="QES49424.1"/>
    </source>
</evidence>
<dbReference type="PANTHER" id="PTHR42982">
    <property type="entry name" value="SEC-INDEPENDENT PROTEIN TRANSLOCASE PROTEIN TATA"/>
    <property type="match status" value="1"/>
</dbReference>
<dbReference type="HAMAP" id="MF_00236">
    <property type="entry name" value="TatA_E"/>
    <property type="match status" value="1"/>
</dbReference>
<dbReference type="AlphaFoldDB" id="A0A5P2D2N7"/>
<evidence type="ECO:0000313" key="11">
    <source>
        <dbReference type="Proteomes" id="UP000325211"/>
    </source>
</evidence>
<keyword evidence="3 9" id="KW-1003">Cell membrane</keyword>
<evidence type="ECO:0000256" key="9">
    <source>
        <dbReference type="HAMAP-Rule" id="MF_00236"/>
    </source>
</evidence>
<dbReference type="EMBL" id="CP029190">
    <property type="protein sequence ID" value="QES49424.1"/>
    <property type="molecule type" value="Genomic_DNA"/>
</dbReference>
<keyword evidence="7 9" id="KW-0811">Translocation</keyword>
<dbReference type="PANTHER" id="PTHR42982:SF8">
    <property type="entry name" value="SEC-INDEPENDENT PROTEIN TRANSLOCASE PROTEIN TATA"/>
    <property type="match status" value="1"/>
</dbReference>
<proteinExistence type="inferred from homology"/>
<dbReference type="NCBIfam" id="TIGR01411">
    <property type="entry name" value="tatAE"/>
    <property type="match status" value="1"/>
</dbReference>
<gene>
    <name evidence="9" type="primary">tatA</name>
    <name evidence="10" type="ORF">DEJ50_18025</name>
</gene>
<evidence type="ECO:0000256" key="7">
    <source>
        <dbReference type="ARBA" id="ARBA00023010"/>
    </source>
</evidence>
<evidence type="ECO:0000256" key="3">
    <source>
        <dbReference type="ARBA" id="ARBA00022475"/>
    </source>
</evidence>
<keyword evidence="2 9" id="KW-0813">Transport</keyword>
<evidence type="ECO:0000256" key="5">
    <source>
        <dbReference type="ARBA" id="ARBA00022927"/>
    </source>
</evidence>
<comment type="function">
    <text evidence="9">Part of the twin-arginine translocation (Tat) system that transports large folded proteins containing a characteristic twin-arginine motif in their signal peptide across membranes. TatA could form the protein-conducting channel of the Tat system.</text>
</comment>
<evidence type="ECO:0000256" key="2">
    <source>
        <dbReference type="ARBA" id="ARBA00022448"/>
    </source>
</evidence>